<reference evidence="1" key="1">
    <citation type="submission" date="2020-05" db="EMBL/GenBank/DDBJ databases">
        <title>Large-scale comparative analyses of tick genomes elucidate their genetic diversity and vector capacities.</title>
        <authorList>
            <person name="Jia N."/>
            <person name="Wang J."/>
            <person name="Shi W."/>
            <person name="Du L."/>
            <person name="Sun Y."/>
            <person name="Zhan W."/>
            <person name="Jiang J."/>
            <person name="Wang Q."/>
            <person name="Zhang B."/>
            <person name="Ji P."/>
            <person name="Sakyi L.B."/>
            <person name="Cui X."/>
            <person name="Yuan T."/>
            <person name="Jiang B."/>
            <person name="Yang W."/>
            <person name="Lam T.T.-Y."/>
            <person name="Chang Q."/>
            <person name="Ding S."/>
            <person name="Wang X."/>
            <person name="Zhu J."/>
            <person name="Ruan X."/>
            <person name="Zhao L."/>
            <person name="Wei J."/>
            <person name="Que T."/>
            <person name="Du C."/>
            <person name="Cheng J."/>
            <person name="Dai P."/>
            <person name="Han X."/>
            <person name="Huang E."/>
            <person name="Gao Y."/>
            <person name="Liu J."/>
            <person name="Shao H."/>
            <person name="Ye R."/>
            <person name="Li L."/>
            <person name="Wei W."/>
            <person name="Wang X."/>
            <person name="Wang C."/>
            <person name="Yang T."/>
            <person name="Huo Q."/>
            <person name="Li W."/>
            <person name="Guo W."/>
            <person name="Chen H."/>
            <person name="Zhou L."/>
            <person name="Ni X."/>
            <person name="Tian J."/>
            <person name="Zhou Y."/>
            <person name="Sheng Y."/>
            <person name="Liu T."/>
            <person name="Pan Y."/>
            <person name="Xia L."/>
            <person name="Li J."/>
            <person name="Zhao F."/>
            <person name="Cao W."/>
        </authorList>
    </citation>
    <scope>NUCLEOTIDE SEQUENCE</scope>
    <source>
        <strain evidence="1">Dsil-2018</strain>
    </source>
</reference>
<sequence length="1598" mass="169974">MRKATSTTSYADDRKGLGLPCALDGDCVTGRGLSCQEWVCACAPNSPVKVQVQGIDTCLPAKALYESCRFHEECSHRSVNMRCIDFLCYCPLPFELRGNGDCLAPKPDLGKLIAAVTPTSLLIILVAGIGGAFIFRRLFPSDDKKNSTATTLRRPDQRPMSSSFSPRTKVPSNSISVRIGPLKSLRAKKPNLSLQNNRTSAPSPLFPSTRLLRVPPDQLRPDAFSPGPTSTTTAMRTSSFSPPVPFAKSSQMLDKSTARSAAPPQPSRLSTTMLINKLLSSSADSSDEDNIVVRVLDYNPASQSKSSKQTQRTSLPFTATDPQRREGLLFRKGDGCPADDGSSLPIEWGTSTSNWDRRSSLAATSGGKLGATKDGLKYGRDDDPSGRTLFSSFRQSKNVTFLDEVSPASAAGRSHLNEENTPGQVTAKPVTTFAEHERGMKIGSLKAETRWLCQKDPVPDIEANAASSGRQLSRKSEPACIEQTRDITGVKKDEAEIRTGDPRVQSLSPGARNRLGLGTPFVGPEEGSLAESASIPLSFLSSSSPSFEVLPKPDISSGLLREADALLQSAGENEAVADSQEQQDASLVADFMAAVLHGESSSDGAGAPLSRPLGGAMVPRDAKQVAARVAKEAPVEAVLRVPSAEKKAVQSPRLSSPSGGQKLLSAAVAEAPRGDSPKAAVEITAPAAASVADRCETAATEPPTDVTNYGEKAGQSVESTPSSTDIENLAEILNRLKVTQLGNEHHRRERTLQREYGFVAPTLPGLTVGPRWPKIATNTVTAIPAVELGTGLGATRPSIETAVPPAKARPLPSPPCVPTVAEPAPRTTPTLPPLRESHEYSTELPPSGEGSNACLPSDFRTPAEIQSESSQDDEAERDDDAVSSATTTAAASEPPVQRRRPSPAQLHRARTASSRLVPPAVPSSRRPVPLKRSVRFRRTTASQLQVIAEVFHGAQMFSPTPLARKTPIQGEGERLGGASPEKAVAVSPVALDGKILQPLEGGSPPEPKARADSGAANNSREPRERNVVATTLDPPADAQDTSQPTQPRARAANVRSEPLRARSPFAMRKHFSEPLNAREFAAVTDKTGHRDREWSLNSPFRSSELDSLMTRSSSAARGAATEDCTYDTDALMPSSIPTVTATSEQDDEASCNDPTLSSILCKSHSRHRIPAYVLLPPADSSLYAAGSTPETDVHLSAITAGSASQLEILDQAAEVPTPPTVVPRVRQRIQAANAPPAVAVGYSAAPKEHKAQKSGADLQAKVAGPSQPMPLPRRIKEILSSNVSRVWRTSRDNTAVTVCATFAETVTVETSPTPRISPSTSFPVSTAVTLSSCKVHASATYGSRPRDTPISHDCDDQATGAATICSTSAVVEASSSKSESKTARRKEKKATRKNSSLPRFFFGRHRDSDGGDDASSVRSESSGTTDGLRLSVIMAKLGIRPSSHRFFSSSTTTTDNGGSSLETVLPSRHGAGDRGGHFSNADGASAQRAISGPESGGAPSSTLLPRVWPEPSTSFSVVETSDTESIIVDDSCADALSFEREVLRRERRDEQRRRSASPPRSPAYGAPMASPDPEWYSCSSRMSERLPPLRPRARKTSD</sequence>
<evidence type="ECO:0000313" key="2">
    <source>
        <dbReference type="Proteomes" id="UP000821865"/>
    </source>
</evidence>
<accession>A0ACB8CUH5</accession>
<keyword evidence="2" id="KW-1185">Reference proteome</keyword>
<dbReference type="Proteomes" id="UP000821865">
    <property type="component" value="Chromosome 4"/>
</dbReference>
<evidence type="ECO:0000313" key="1">
    <source>
        <dbReference type="EMBL" id="KAH7952844.1"/>
    </source>
</evidence>
<organism evidence="1 2">
    <name type="scientific">Dermacentor silvarum</name>
    <name type="common">Tick</name>
    <dbReference type="NCBI Taxonomy" id="543639"/>
    <lineage>
        <taxon>Eukaryota</taxon>
        <taxon>Metazoa</taxon>
        <taxon>Ecdysozoa</taxon>
        <taxon>Arthropoda</taxon>
        <taxon>Chelicerata</taxon>
        <taxon>Arachnida</taxon>
        <taxon>Acari</taxon>
        <taxon>Parasitiformes</taxon>
        <taxon>Ixodida</taxon>
        <taxon>Ixodoidea</taxon>
        <taxon>Ixodidae</taxon>
        <taxon>Rhipicephalinae</taxon>
        <taxon>Dermacentor</taxon>
    </lineage>
</organism>
<dbReference type="EMBL" id="CM023473">
    <property type="protein sequence ID" value="KAH7952844.1"/>
    <property type="molecule type" value="Genomic_DNA"/>
</dbReference>
<comment type="caution">
    <text evidence="1">The sequence shown here is derived from an EMBL/GenBank/DDBJ whole genome shotgun (WGS) entry which is preliminary data.</text>
</comment>
<proteinExistence type="predicted"/>
<name>A0ACB8CUH5_DERSI</name>
<gene>
    <name evidence="1" type="ORF">HPB49_001761</name>
</gene>
<protein>
    <submittedName>
        <fullName evidence="1">Uncharacterized protein</fullName>
    </submittedName>
</protein>